<protein>
    <submittedName>
        <fullName evidence="1">Uncharacterized protein</fullName>
    </submittedName>
</protein>
<evidence type="ECO:0000313" key="1">
    <source>
        <dbReference type="EMBL" id="PKK67288.1"/>
    </source>
</evidence>
<comment type="caution">
    <text evidence="1">The sequence shown here is derived from an EMBL/GenBank/DDBJ whole genome shotgun (WGS) entry which is preliminary data.</text>
</comment>
<evidence type="ECO:0000313" key="2">
    <source>
        <dbReference type="Proteomes" id="UP000233469"/>
    </source>
</evidence>
<dbReference type="Proteomes" id="UP000233469">
    <property type="component" value="Unassembled WGS sequence"/>
</dbReference>
<dbReference type="AlphaFoldDB" id="A0A2N1N065"/>
<reference evidence="1 2" key="2">
    <citation type="submission" date="2017-10" db="EMBL/GenBank/DDBJ databases">
        <title>Extensive intraspecific genome diversity in a model arbuscular mycorrhizal fungus.</title>
        <authorList>
            <person name="Chen E.C.H."/>
            <person name="Morin E."/>
            <person name="Baudet D."/>
            <person name="Noel J."/>
            <person name="Ndikumana S."/>
            <person name="Charron P."/>
            <person name="St-Onge C."/>
            <person name="Giorgi J."/>
            <person name="Grigoriev I.V."/>
            <person name="Roux C."/>
            <person name="Martin F.M."/>
            <person name="Corradi N."/>
        </authorList>
    </citation>
    <scope>NUCLEOTIDE SEQUENCE [LARGE SCALE GENOMIC DNA]</scope>
    <source>
        <strain evidence="1 2">C2</strain>
    </source>
</reference>
<name>A0A2N1N065_9GLOM</name>
<dbReference type="VEuPathDB" id="FungiDB:FUN_021462"/>
<reference evidence="1 2" key="1">
    <citation type="submission" date="2016-04" db="EMBL/GenBank/DDBJ databases">
        <title>Genome analyses suggest a sexual origin of heterokaryosis in a supposedly ancient asexual fungus.</title>
        <authorList>
            <person name="Ropars J."/>
            <person name="Sedzielewska K."/>
            <person name="Noel J."/>
            <person name="Charron P."/>
            <person name="Farinelli L."/>
            <person name="Marton T."/>
            <person name="Kruger M."/>
            <person name="Pelin A."/>
            <person name="Brachmann A."/>
            <person name="Corradi N."/>
        </authorList>
    </citation>
    <scope>NUCLEOTIDE SEQUENCE [LARGE SCALE GENOMIC DNA]</scope>
    <source>
        <strain evidence="1 2">C2</strain>
    </source>
</reference>
<sequence length="153" mass="17395">MSGVHIKNNYTKFLEQCLSTSERSKDSQSRELDKKIHNLETEVNGKRNTVNKRYCWQAVKEITVDNGAIDGVIVKEHIKKYGGHFGKPAMEDEIGKGFKLKSQVEIILKNDSLAGSEGPTKDKFEDFDNLNKKFSVRIIEINDKSKDQECEDG</sequence>
<proteinExistence type="predicted"/>
<dbReference type="EMBL" id="LLXL01000979">
    <property type="protein sequence ID" value="PKK67288.1"/>
    <property type="molecule type" value="Genomic_DNA"/>
</dbReference>
<accession>A0A2N1N065</accession>
<organism evidence="1 2">
    <name type="scientific">Rhizophagus irregularis</name>
    <dbReference type="NCBI Taxonomy" id="588596"/>
    <lineage>
        <taxon>Eukaryota</taxon>
        <taxon>Fungi</taxon>
        <taxon>Fungi incertae sedis</taxon>
        <taxon>Mucoromycota</taxon>
        <taxon>Glomeromycotina</taxon>
        <taxon>Glomeromycetes</taxon>
        <taxon>Glomerales</taxon>
        <taxon>Glomeraceae</taxon>
        <taxon>Rhizophagus</taxon>
    </lineage>
</organism>
<gene>
    <name evidence="1" type="ORF">RhiirC2_783703</name>
</gene>